<sequence>MPRRLLYGVSVIFIIEERARAHAASAEAHHQQEQDSEGPDSDFLGGLDPEIAGLMNDPEVAEAFKDIGQNPANLLKYQNNPKVMKFIQAFQKKMGGMGGMPGMGGGMPGMGGMPGGMPGFPGGMGGFPGMPGFGGASAPPPPNPTPNMKPPGDDLD</sequence>
<feature type="region of interest" description="Disordered" evidence="2">
    <location>
        <begin position="129"/>
        <end position="156"/>
    </location>
</feature>
<protein>
    <submittedName>
        <fullName evidence="4">Hsc70-interacting protein</fullName>
    </submittedName>
</protein>
<evidence type="ECO:0000256" key="2">
    <source>
        <dbReference type="SAM" id="MobiDB-lite"/>
    </source>
</evidence>
<name>A0A226E1I2_FOLCA</name>
<evidence type="ECO:0000256" key="1">
    <source>
        <dbReference type="ARBA" id="ARBA00022737"/>
    </source>
</evidence>
<reference evidence="4 5" key="1">
    <citation type="submission" date="2015-12" db="EMBL/GenBank/DDBJ databases">
        <title>The genome of Folsomia candida.</title>
        <authorList>
            <person name="Faddeeva A."/>
            <person name="Derks M.F."/>
            <person name="Anvar Y."/>
            <person name="Smit S."/>
            <person name="Van Straalen N."/>
            <person name="Roelofs D."/>
        </authorList>
    </citation>
    <scope>NUCLEOTIDE SEQUENCE [LARGE SCALE GENOMIC DNA]</scope>
    <source>
        <strain evidence="4 5">VU population</strain>
        <tissue evidence="4">Whole body</tissue>
    </source>
</reference>
<proteinExistence type="predicted"/>
<dbReference type="SMART" id="SM00727">
    <property type="entry name" value="STI1"/>
    <property type="match status" value="1"/>
</dbReference>
<evidence type="ECO:0000313" key="5">
    <source>
        <dbReference type="Proteomes" id="UP000198287"/>
    </source>
</evidence>
<dbReference type="Proteomes" id="UP000198287">
    <property type="component" value="Unassembled WGS sequence"/>
</dbReference>
<dbReference type="InterPro" id="IPR006636">
    <property type="entry name" value="STI1_HS-bd"/>
</dbReference>
<feature type="domain" description="STI1" evidence="3">
    <location>
        <begin position="48"/>
        <end position="87"/>
    </location>
</feature>
<dbReference type="AlphaFoldDB" id="A0A226E1I2"/>
<evidence type="ECO:0000313" key="4">
    <source>
        <dbReference type="EMBL" id="OXA51393.1"/>
    </source>
</evidence>
<dbReference type="OrthoDB" id="533763at2759"/>
<evidence type="ECO:0000259" key="3">
    <source>
        <dbReference type="SMART" id="SM00727"/>
    </source>
</evidence>
<dbReference type="InterPro" id="IPR041243">
    <property type="entry name" value="STI1/HOP_DP"/>
</dbReference>
<keyword evidence="1" id="KW-0677">Repeat</keyword>
<comment type="caution">
    <text evidence="4">The sequence shown here is derived from an EMBL/GenBank/DDBJ whole genome shotgun (WGS) entry which is preliminary data.</text>
</comment>
<gene>
    <name evidence="4" type="ORF">Fcan01_12900</name>
</gene>
<feature type="compositionally biased region" description="Pro residues" evidence="2">
    <location>
        <begin position="138"/>
        <end position="149"/>
    </location>
</feature>
<dbReference type="EMBL" id="LNIX01000007">
    <property type="protein sequence ID" value="OXA51393.1"/>
    <property type="molecule type" value="Genomic_DNA"/>
</dbReference>
<feature type="region of interest" description="Disordered" evidence="2">
    <location>
        <begin position="24"/>
        <end position="52"/>
    </location>
</feature>
<dbReference type="OMA" id="AGLMNDP"/>
<dbReference type="STRING" id="158441.A0A226E1I2"/>
<accession>A0A226E1I2</accession>
<dbReference type="Pfam" id="PF17830">
    <property type="entry name" value="STI1-HOP_DP"/>
    <property type="match status" value="1"/>
</dbReference>
<keyword evidence="5" id="KW-1185">Reference proteome</keyword>
<organism evidence="4 5">
    <name type="scientific">Folsomia candida</name>
    <name type="common">Springtail</name>
    <dbReference type="NCBI Taxonomy" id="158441"/>
    <lineage>
        <taxon>Eukaryota</taxon>
        <taxon>Metazoa</taxon>
        <taxon>Ecdysozoa</taxon>
        <taxon>Arthropoda</taxon>
        <taxon>Hexapoda</taxon>
        <taxon>Collembola</taxon>
        <taxon>Entomobryomorpha</taxon>
        <taxon>Isotomoidea</taxon>
        <taxon>Isotomidae</taxon>
        <taxon>Proisotominae</taxon>
        <taxon>Folsomia</taxon>
    </lineage>
</organism>
<dbReference type="Gene3D" id="1.10.260.100">
    <property type="match status" value="1"/>
</dbReference>